<dbReference type="AlphaFoldDB" id="A0A8S3V0W7"/>
<gene>
    <name evidence="2" type="ORF">MEDL_61887</name>
</gene>
<reference evidence="2" key="1">
    <citation type="submission" date="2021-03" db="EMBL/GenBank/DDBJ databases">
        <authorList>
            <person name="Bekaert M."/>
        </authorList>
    </citation>
    <scope>NUCLEOTIDE SEQUENCE</scope>
</reference>
<dbReference type="EMBL" id="CAJPWZ010003042">
    <property type="protein sequence ID" value="CAG2250169.1"/>
    <property type="molecule type" value="Genomic_DNA"/>
</dbReference>
<accession>A0A8S3V0W7</accession>
<protein>
    <submittedName>
        <fullName evidence="2">Uncharacterized protein</fullName>
    </submittedName>
</protein>
<organism evidence="2 3">
    <name type="scientific">Mytilus edulis</name>
    <name type="common">Blue mussel</name>
    <dbReference type="NCBI Taxonomy" id="6550"/>
    <lineage>
        <taxon>Eukaryota</taxon>
        <taxon>Metazoa</taxon>
        <taxon>Spiralia</taxon>
        <taxon>Lophotrochozoa</taxon>
        <taxon>Mollusca</taxon>
        <taxon>Bivalvia</taxon>
        <taxon>Autobranchia</taxon>
        <taxon>Pteriomorphia</taxon>
        <taxon>Mytilida</taxon>
        <taxon>Mytiloidea</taxon>
        <taxon>Mytilidae</taxon>
        <taxon>Mytilinae</taxon>
        <taxon>Mytilus</taxon>
    </lineage>
</organism>
<sequence>MNLRINQTKTEDVEIPPGEGLSSKISGGDPLYPVIIESQDNSDKTEDEEIPVDEGLSSNSLKDEKEIFIIEGQETDQLKRETSRDTLDLERLNNFIADRDTQTETEPNSEVHGNWNGLLWCCSRSVRQNRVQQKRFIDLSYHGYNTLDEQEGARKHPVVMPVDYRRDTTDILLQEKNNHTVEPSLTDRTTKIISKPKGRIKIQFKSRMPEIRLKT</sequence>
<evidence type="ECO:0000313" key="2">
    <source>
        <dbReference type="EMBL" id="CAG2250169.1"/>
    </source>
</evidence>
<keyword evidence="3" id="KW-1185">Reference proteome</keyword>
<dbReference type="Proteomes" id="UP000683360">
    <property type="component" value="Unassembled WGS sequence"/>
</dbReference>
<comment type="caution">
    <text evidence="2">The sequence shown here is derived from an EMBL/GenBank/DDBJ whole genome shotgun (WGS) entry which is preliminary data.</text>
</comment>
<evidence type="ECO:0000313" key="3">
    <source>
        <dbReference type="Proteomes" id="UP000683360"/>
    </source>
</evidence>
<evidence type="ECO:0000256" key="1">
    <source>
        <dbReference type="SAM" id="MobiDB-lite"/>
    </source>
</evidence>
<feature type="region of interest" description="Disordered" evidence="1">
    <location>
        <begin position="1"/>
        <end position="57"/>
    </location>
</feature>
<name>A0A8S3V0W7_MYTED</name>
<proteinExistence type="predicted"/>